<comment type="caution">
    <text evidence="10">The sequence shown here is derived from an EMBL/GenBank/DDBJ whole genome shotgun (WGS) entry which is preliminary data.</text>
</comment>
<evidence type="ECO:0000256" key="3">
    <source>
        <dbReference type="ARBA" id="ARBA00005115"/>
    </source>
</evidence>
<feature type="binding site" evidence="7">
    <location>
        <position position="153"/>
    </location>
    <ligand>
        <name>L-glutamate</name>
        <dbReference type="ChEBI" id="CHEBI:29985"/>
    </ligand>
</feature>
<evidence type="ECO:0000256" key="4">
    <source>
        <dbReference type="ARBA" id="ARBA00009381"/>
    </source>
</evidence>
<comment type="catalytic activity">
    <reaction evidence="2 8">
        <text>glutathione + H2O = L-cysteinylglycine + L-glutamate</text>
        <dbReference type="Rhea" id="RHEA:28807"/>
        <dbReference type="ChEBI" id="CHEBI:15377"/>
        <dbReference type="ChEBI" id="CHEBI:29985"/>
        <dbReference type="ChEBI" id="CHEBI:57925"/>
        <dbReference type="ChEBI" id="CHEBI:61694"/>
        <dbReference type="EC" id="3.4.19.13"/>
    </reaction>
</comment>
<evidence type="ECO:0000256" key="8">
    <source>
        <dbReference type="RuleBase" id="RU368068"/>
    </source>
</evidence>
<name>A0AAV5RVK8_MAUHU</name>
<keyword evidence="11" id="KW-1185">Reference proteome</keyword>
<evidence type="ECO:0000256" key="2">
    <source>
        <dbReference type="ARBA" id="ARBA00001089"/>
    </source>
</evidence>
<dbReference type="PANTHER" id="PTHR11686">
    <property type="entry name" value="GAMMA GLUTAMYL TRANSPEPTIDASE"/>
    <property type="match status" value="1"/>
</dbReference>
<sequence>MHTQTLLSLALLPGALCATQQAFAAFAASEPRTTLPRVQLPTSLPFHDIDIDPLDRHPSQEPDRSLLKVGSDHALSSDLQLCNNLTLHRVLEAFPDATAADAAVTLTLCIGMVNFFNSGVGGGGYALFADGGKSGGYPPGGNDSRAHLFLDFREKAPLAANASMFAAEHESKIGGLSIAVPGELRGLHELYVRRGSGTVSWAQLLEPVVELGYRGWEVDEALAATLKLYEPIFTCPDVSADWAFVLAEDEETHGPRVKQRGEWIARPGLAAMLDELARNGTAEPFYDPQGWMVRSMVDTVERYGGVVTPRDFAQFDVGVEQPLQRKLRRGFQYAPDNDVTVLGAGGSSSGPALLAALGLMDRFPNAEGGDYAPRETYYLVEGMKWLASARSRLGDAANATALRYVLSRGWVENAYRKVVRGVSPGGDTFSTNTSWQYYEPEYEINDPHGTTHLSIVDRFGNAVALTSTVNLLFGSLVHDPLTGVIFNNEMDDFAQLNRSNTFNLSASLHNLIAPGKRPLSSMCPTVVLNELGQVDMVLGASGGSRIATAVFQALVRTYWYHMPLLETVAYPRIHHQLLPAEVEAESLEMLGRDTVGALRGMGHAVVQHAPKSVVNAVRRVRGEWHAVSDYWRKRGVSAASPAPSEASGRGKQAMRA</sequence>
<accession>A0AAV5RVK8</accession>
<evidence type="ECO:0000256" key="5">
    <source>
        <dbReference type="ARBA" id="ARBA00047417"/>
    </source>
</evidence>
<evidence type="ECO:0000256" key="1">
    <source>
        <dbReference type="ARBA" id="ARBA00001049"/>
    </source>
</evidence>
<dbReference type="Proteomes" id="UP001377567">
    <property type="component" value="Unassembled WGS sequence"/>
</dbReference>
<comment type="pathway">
    <text evidence="3 8">Sulfur metabolism; glutathione metabolism.</text>
</comment>
<dbReference type="InterPro" id="IPR043138">
    <property type="entry name" value="GGT_lsub"/>
</dbReference>
<reference evidence="10 11" key="1">
    <citation type="journal article" date="2023" name="Elife">
        <title>Identification of key yeast species and microbe-microbe interactions impacting larval growth of Drosophila in the wild.</title>
        <authorList>
            <person name="Mure A."/>
            <person name="Sugiura Y."/>
            <person name="Maeda R."/>
            <person name="Honda K."/>
            <person name="Sakurai N."/>
            <person name="Takahashi Y."/>
            <person name="Watada M."/>
            <person name="Katoh T."/>
            <person name="Gotoh A."/>
            <person name="Gotoh Y."/>
            <person name="Taniguchi I."/>
            <person name="Nakamura K."/>
            <person name="Hayashi T."/>
            <person name="Katayama T."/>
            <person name="Uemura T."/>
            <person name="Hattori Y."/>
        </authorList>
    </citation>
    <scope>NUCLEOTIDE SEQUENCE [LARGE SCALE GENOMIC DNA]</scope>
    <source>
        <strain evidence="10 11">KH-74</strain>
    </source>
</reference>
<dbReference type="GO" id="GO:0005886">
    <property type="term" value="C:plasma membrane"/>
    <property type="evidence" value="ECO:0007669"/>
    <property type="project" value="TreeGrafter"/>
</dbReference>
<dbReference type="AlphaFoldDB" id="A0AAV5RVK8"/>
<comment type="catalytic activity">
    <reaction evidence="5 8">
        <text>an N-terminal (5-L-glutamyl)-[peptide] + an alpha-amino acid = 5-L-glutamyl amino acid + an N-terminal L-alpha-aminoacyl-[peptide]</text>
        <dbReference type="Rhea" id="RHEA:23904"/>
        <dbReference type="Rhea" id="RHEA-COMP:9780"/>
        <dbReference type="Rhea" id="RHEA-COMP:9795"/>
        <dbReference type="ChEBI" id="CHEBI:77644"/>
        <dbReference type="ChEBI" id="CHEBI:78597"/>
        <dbReference type="ChEBI" id="CHEBI:78599"/>
        <dbReference type="ChEBI" id="CHEBI:78608"/>
        <dbReference type="EC" id="2.3.2.2"/>
    </reaction>
</comment>
<evidence type="ECO:0000313" key="10">
    <source>
        <dbReference type="EMBL" id="GMM55283.1"/>
    </source>
</evidence>
<keyword evidence="8" id="KW-0378">Hydrolase</keyword>
<dbReference type="InterPro" id="IPR000101">
    <property type="entry name" value="GGT_peptidase"/>
</dbReference>
<dbReference type="GO" id="GO:0000324">
    <property type="term" value="C:fungal-type vacuole"/>
    <property type="evidence" value="ECO:0007669"/>
    <property type="project" value="TreeGrafter"/>
</dbReference>
<keyword evidence="8" id="KW-0012">Acyltransferase</keyword>
<feature type="signal peptide" evidence="9">
    <location>
        <begin position="1"/>
        <end position="17"/>
    </location>
</feature>
<organism evidence="10 11">
    <name type="scientific">Maudiozyma humilis</name>
    <name type="common">Sour dough yeast</name>
    <name type="synonym">Kazachstania humilis</name>
    <dbReference type="NCBI Taxonomy" id="51915"/>
    <lineage>
        <taxon>Eukaryota</taxon>
        <taxon>Fungi</taxon>
        <taxon>Dikarya</taxon>
        <taxon>Ascomycota</taxon>
        <taxon>Saccharomycotina</taxon>
        <taxon>Saccharomycetes</taxon>
        <taxon>Saccharomycetales</taxon>
        <taxon>Saccharomycetaceae</taxon>
        <taxon>Maudiozyma</taxon>
    </lineage>
</organism>
<comment type="catalytic activity">
    <reaction evidence="1 8">
        <text>an S-substituted glutathione + H2O = an S-substituted L-cysteinylglycine + L-glutamate</text>
        <dbReference type="Rhea" id="RHEA:59468"/>
        <dbReference type="ChEBI" id="CHEBI:15377"/>
        <dbReference type="ChEBI" id="CHEBI:29985"/>
        <dbReference type="ChEBI" id="CHEBI:90779"/>
        <dbReference type="ChEBI" id="CHEBI:143103"/>
        <dbReference type="EC" id="3.4.19.13"/>
    </reaction>
</comment>
<comment type="function">
    <text evidence="8">Cleaves the gamma-glutamyl peptide bond of glutathione and glutathione conjugates.</text>
</comment>
<dbReference type="EMBL" id="BTGD01000005">
    <property type="protein sequence ID" value="GMM55283.1"/>
    <property type="molecule type" value="Genomic_DNA"/>
</dbReference>
<dbReference type="Pfam" id="PF01019">
    <property type="entry name" value="G_glu_transpept"/>
    <property type="match status" value="1"/>
</dbReference>
<feature type="binding site" evidence="7">
    <location>
        <position position="543"/>
    </location>
    <ligand>
        <name>L-glutamate</name>
        <dbReference type="ChEBI" id="CHEBI:29985"/>
    </ligand>
</feature>
<dbReference type="PRINTS" id="PR01210">
    <property type="entry name" value="GGTRANSPTASE"/>
</dbReference>
<dbReference type="GO" id="GO:0006751">
    <property type="term" value="P:glutathione catabolic process"/>
    <property type="evidence" value="ECO:0007669"/>
    <property type="project" value="UniProtKB-UniRule"/>
</dbReference>
<dbReference type="PANTHER" id="PTHR11686:SF9">
    <property type="entry name" value="RE13973P"/>
    <property type="match status" value="1"/>
</dbReference>
<evidence type="ECO:0000313" key="11">
    <source>
        <dbReference type="Proteomes" id="UP001377567"/>
    </source>
</evidence>
<feature type="active site" description="Nucleophile" evidence="6">
    <location>
        <position position="450"/>
    </location>
</feature>
<dbReference type="EC" id="3.4.19.13" evidence="8"/>
<dbReference type="InterPro" id="IPR043137">
    <property type="entry name" value="GGT_ssub_C"/>
</dbReference>
<dbReference type="InterPro" id="IPR055262">
    <property type="entry name" value="GGT_CS"/>
</dbReference>
<gene>
    <name evidence="10" type="ORF">DAKH74_018990</name>
</gene>
<dbReference type="SUPFAM" id="SSF56235">
    <property type="entry name" value="N-terminal nucleophile aminohydrolases (Ntn hydrolases)"/>
    <property type="match status" value="1"/>
</dbReference>
<dbReference type="FunFam" id="3.60.20.40:FF:000001">
    <property type="entry name" value="Gamma-glutamyltranspeptidase 1"/>
    <property type="match status" value="1"/>
</dbReference>
<dbReference type="PROSITE" id="PS00462">
    <property type="entry name" value="G_GLU_TRANSPEPTIDASE"/>
    <property type="match status" value="1"/>
</dbReference>
<comment type="similarity">
    <text evidence="4">Belongs to the gamma-glutamyltransferase family.</text>
</comment>
<dbReference type="NCBIfam" id="TIGR00066">
    <property type="entry name" value="g_glut_trans"/>
    <property type="match status" value="1"/>
</dbReference>
<dbReference type="GO" id="GO:0103068">
    <property type="term" value="F:leukotriene C4 gamma-glutamyl transferase activity"/>
    <property type="evidence" value="ECO:0007669"/>
    <property type="project" value="UniProtKB-EC"/>
</dbReference>
<evidence type="ECO:0000256" key="9">
    <source>
        <dbReference type="SAM" id="SignalP"/>
    </source>
</evidence>
<keyword evidence="8" id="KW-0808">Transferase</keyword>
<evidence type="ECO:0000256" key="7">
    <source>
        <dbReference type="PIRSR" id="PIRSR600101-2"/>
    </source>
</evidence>
<evidence type="ECO:0000256" key="6">
    <source>
        <dbReference type="PIRSR" id="PIRSR600101-1"/>
    </source>
</evidence>
<keyword evidence="9" id="KW-0732">Signal</keyword>
<dbReference type="GO" id="GO:0036374">
    <property type="term" value="F:glutathione hydrolase activity"/>
    <property type="evidence" value="ECO:0007669"/>
    <property type="project" value="UniProtKB-UniRule"/>
</dbReference>
<feature type="binding site" evidence="7">
    <location>
        <begin position="468"/>
        <end position="470"/>
    </location>
    <ligand>
        <name>L-glutamate</name>
        <dbReference type="ChEBI" id="CHEBI:29985"/>
    </ligand>
</feature>
<feature type="binding site" evidence="7">
    <location>
        <position position="492"/>
    </location>
    <ligand>
        <name>L-glutamate</name>
        <dbReference type="ChEBI" id="CHEBI:29985"/>
    </ligand>
</feature>
<protein>
    <recommendedName>
        <fullName evidence="8">Glutathione hydrolase</fullName>
        <ecNumber evidence="8">2.3.2.2</ecNumber>
        <ecNumber evidence="8">3.4.19.13</ecNumber>
    </recommendedName>
    <alternativeName>
        <fullName evidence="8">Gamma-glutamyltransferase</fullName>
    </alternativeName>
    <alternativeName>
        <fullName evidence="8">Gamma-glutamyltranspeptidase</fullName>
    </alternativeName>
</protein>
<dbReference type="Gene3D" id="1.10.246.130">
    <property type="match status" value="1"/>
</dbReference>
<feature type="chain" id="PRO_5043865235" description="Glutathione hydrolase" evidence="9">
    <location>
        <begin position="18"/>
        <end position="656"/>
    </location>
</feature>
<proteinExistence type="inferred from homology"/>
<dbReference type="EC" id="2.3.2.2" evidence="8"/>
<dbReference type="Gene3D" id="3.60.20.40">
    <property type="match status" value="1"/>
</dbReference>
<dbReference type="InterPro" id="IPR029055">
    <property type="entry name" value="Ntn_hydrolases_N"/>
</dbReference>
<feature type="binding site" evidence="7">
    <location>
        <begin position="520"/>
        <end position="521"/>
    </location>
    <ligand>
        <name>L-glutamate</name>
        <dbReference type="ChEBI" id="CHEBI:29985"/>
    </ligand>
</feature>